<dbReference type="Proteomes" id="UP000584642">
    <property type="component" value="Unassembled WGS sequence"/>
</dbReference>
<protein>
    <submittedName>
        <fullName evidence="2">DUF1330 domain-containing protein</fullName>
    </submittedName>
</protein>
<dbReference type="RefSeq" id="WP_180283291.1">
    <property type="nucleotide sequence ID" value="NZ_JABFDB010000012.1"/>
</dbReference>
<sequence length="95" mass="10404">MPCYLVADIEVTDPETYEAYKALSPGAAAAYGGRFIVRGGNPEPVEGDWPATRIVIVEFPDRETAHRFWDGPEYAHARKVREGAAIIRSVLVDGA</sequence>
<dbReference type="PANTHER" id="PTHR41521">
    <property type="match status" value="1"/>
</dbReference>
<dbReference type="PANTHER" id="PTHR41521:SF4">
    <property type="entry name" value="BLR0684 PROTEIN"/>
    <property type="match status" value="1"/>
</dbReference>
<name>A0ABX2TBE7_9PROT</name>
<evidence type="ECO:0000313" key="3">
    <source>
        <dbReference type="Proteomes" id="UP000584642"/>
    </source>
</evidence>
<proteinExistence type="predicted"/>
<comment type="caution">
    <text evidence="2">The sequence shown here is derived from an EMBL/GenBank/DDBJ whole genome shotgun (WGS) entry which is preliminary data.</text>
</comment>
<dbReference type="InterPro" id="IPR010753">
    <property type="entry name" value="DUF1330"/>
</dbReference>
<keyword evidence="3" id="KW-1185">Reference proteome</keyword>
<evidence type="ECO:0000259" key="1">
    <source>
        <dbReference type="Pfam" id="PF07045"/>
    </source>
</evidence>
<dbReference type="InterPro" id="IPR011008">
    <property type="entry name" value="Dimeric_a/b-barrel"/>
</dbReference>
<dbReference type="Gene3D" id="3.30.70.100">
    <property type="match status" value="1"/>
</dbReference>
<evidence type="ECO:0000313" key="2">
    <source>
        <dbReference type="EMBL" id="NYZ21511.1"/>
    </source>
</evidence>
<dbReference type="SUPFAM" id="SSF54909">
    <property type="entry name" value="Dimeric alpha+beta barrel"/>
    <property type="match status" value="1"/>
</dbReference>
<dbReference type="EMBL" id="JABFDB010000012">
    <property type="protein sequence ID" value="NYZ21511.1"/>
    <property type="molecule type" value="Genomic_DNA"/>
</dbReference>
<feature type="domain" description="DUF1330" evidence="1">
    <location>
        <begin position="3"/>
        <end position="94"/>
    </location>
</feature>
<accession>A0ABX2TBE7</accession>
<dbReference type="Pfam" id="PF07045">
    <property type="entry name" value="DUF1330"/>
    <property type="match status" value="1"/>
</dbReference>
<gene>
    <name evidence="2" type="ORF">HND93_17495</name>
</gene>
<organism evidence="2 3">
    <name type="scientific">Azospirillum oleiclasticum</name>
    <dbReference type="NCBI Taxonomy" id="2735135"/>
    <lineage>
        <taxon>Bacteria</taxon>
        <taxon>Pseudomonadati</taxon>
        <taxon>Pseudomonadota</taxon>
        <taxon>Alphaproteobacteria</taxon>
        <taxon>Rhodospirillales</taxon>
        <taxon>Azospirillaceae</taxon>
        <taxon>Azospirillum</taxon>
    </lineage>
</organism>
<reference evidence="2 3" key="1">
    <citation type="submission" date="2020-05" db="EMBL/GenBank/DDBJ databases">
        <title>Azospirillum oleiclasticum sp. nov, a nitrogen-fixing and heavy crude oil-emulsifying bacterium isolated from the crude oil of Yumen Oilfield.</title>
        <authorList>
            <person name="Wu D."/>
            <person name="Cai M."/>
            <person name="Zhang X."/>
        </authorList>
    </citation>
    <scope>NUCLEOTIDE SEQUENCE [LARGE SCALE GENOMIC DNA]</scope>
    <source>
        <strain evidence="2 3">ROY-1-1-2</strain>
    </source>
</reference>